<accession>A0A1H2LA60</accession>
<organism evidence="2 3">
    <name type="scientific">Arcanobacterium phocae</name>
    <dbReference type="NCBI Taxonomy" id="131112"/>
    <lineage>
        <taxon>Bacteria</taxon>
        <taxon>Bacillati</taxon>
        <taxon>Actinomycetota</taxon>
        <taxon>Actinomycetes</taxon>
        <taxon>Actinomycetales</taxon>
        <taxon>Actinomycetaceae</taxon>
        <taxon>Arcanobacterium</taxon>
    </lineage>
</organism>
<evidence type="ECO:0000256" key="1">
    <source>
        <dbReference type="SAM" id="Phobius"/>
    </source>
</evidence>
<gene>
    <name evidence="2" type="ORF">SAMN04489737_0175</name>
</gene>
<sequence>MRMALPGFFSDVARWQRRDSTFQRSDGLMICYCLVVLIVGVALAGRYTLATLEHSPMYVVALSHLVALVVWLFLPIFQILLSNRVARAFLRTVTYCVSLIIGVASYAFIYGVWTITHTPHLVLDYAWEISVPAVLLTVLGLIGLINMARLVPRQ</sequence>
<feature type="transmembrane region" description="Helical" evidence="1">
    <location>
        <begin position="125"/>
        <end position="145"/>
    </location>
</feature>
<protein>
    <submittedName>
        <fullName evidence="2">Uncharacterized protein</fullName>
    </submittedName>
</protein>
<dbReference type="EMBL" id="LT629804">
    <property type="protein sequence ID" value="SDU77799.1"/>
    <property type="molecule type" value="Genomic_DNA"/>
</dbReference>
<evidence type="ECO:0000313" key="2">
    <source>
        <dbReference type="EMBL" id="SDU77799.1"/>
    </source>
</evidence>
<keyword evidence="1" id="KW-0812">Transmembrane</keyword>
<keyword evidence="3" id="KW-1185">Reference proteome</keyword>
<feature type="transmembrane region" description="Helical" evidence="1">
    <location>
        <begin position="93"/>
        <end position="113"/>
    </location>
</feature>
<reference evidence="3" key="1">
    <citation type="submission" date="2016-10" db="EMBL/GenBank/DDBJ databases">
        <authorList>
            <person name="Varghese N."/>
            <person name="Submissions S."/>
        </authorList>
    </citation>
    <scope>NUCLEOTIDE SEQUENCE [LARGE SCALE GENOMIC DNA]</scope>
    <source>
        <strain evidence="3">DSM 10002</strain>
    </source>
</reference>
<feature type="transmembrane region" description="Helical" evidence="1">
    <location>
        <begin position="27"/>
        <end position="45"/>
    </location>
</feature>
<keyword evidence="1" id="KW-0472">Membrane</keyword>
<name>A0A1H2LA60_9ACTO</name>
<dbReference type="AlphaFoldDB" id="A0A1H2LA60"/>
<evidence type="ECO:0000313" key="3">
    <source>
        <dbReference type="Proteomes" id="UP000214355"/>
    </source>
</evidence>
<proteinExistence type="predicted"/>
<feature type="transmembrane region" description="Helical" evidence="1">
    <location>
        <begin position="57"/>
        <end position="81"/>
    </location>
</feature>
<keyword evidence="1" id="KW-1133">Transmembrane helix</keyword>
<dbReference type="Proteomes" id="UP000214355">
    <property type="component" value="Chromosome I"/>
</dbReference>